<sequence length="222" mass="24527">MSGDHTKALIGQLIIFNQILGELREDIREQVGCVCVGLYKCMHAACMCVCILYVKEMSLIRNTILECQVCGFHDPRSRCSPNPCFKGLSCMETFDYPGYRCSPCPEGMTGNGTHCQDIDECSIAQPCYSPGACINTVKGFSCELCPPGLWGPPLFGVGLEYANHHKQECADIDECIEVANACVPHSMCTNTIVSRNPFQICLLQCMYSVKSSQTRHRSLVTM</sequence>
<keyword evidence="2" id="KW-0677">Repeat</keyword>
<dbReference type="PANTHER" id="PTHR10199:SF89">
    <property type="entry name" value="THROMBOSPONDIN-3"/>
    <property type="match status" value="1"/>
</dbReference>
<feature type="disulfide bond" evidence="5">
    <location>
        <begin position="84"/>
        <end position="101"/>
    </location>
</feature>
<evidence type="ECO:0000256" key="5">
    <source>
        <dbReference type="PROSITE-ProRule" id="PRU00076"/>
    </source>
</evidence>
<evidence type="ECO:0000256" key="4">
    <source>
        <dbReference type="ARBA" id="ARBA00023157"/>
    </source>
</evidence>
<dbReference type="AlphaFoldDB" id="A0A060Z463"/>
<accession>A0A060Z463</accession>
<feature type="domain" description="EGF-like" evidence="6">
    <location>
        <begin position="117"/>
        <end position="156"/>
    </location>
</feature>
<protein>
    <recommendedName>
        <fullName evidence="6">EGF-like domain-containing protein</fullName>
    </recommendedName>
</protein>
<dbReference type="InterPro" id="IPR001881">
    <property type="entry name" value="EGF-like_Ca-bd_dom"/>
</dbReference>
<dbReference type="PaxDb" id="8022-A0A060Z463"/>
<dbReference type="InterPro" id="IPR024665">
    <property type="entry name" value="TSP/COMP_CC"/>
</dbReference>
<dbReference type="EMBL" id="FR941211">
    <property type="protein sequence ID" value="CDQ98873.1"/>
    <property type="molecule type" value="Genomic_DNA"/>
</dbReference>
<dbReference type="SUPFAM" id="SSF57196">
    <property type="entry name" value="EGF/Laminin"/>
    <property type="match status" value="1"/>
</dbReference>
<dbReference type="Gene3D" id="1.20.5.10">
    <property type="match status" value="2"/>
</dbReference>
<dbReference type="InterPro" id="IPR000742">
    <property type="entry name" value="EGF"/>
</dbReference>
<evidence type="ECO:0000256" key="3">
    <source>
        <dbReference type="ARBA" id="ARBA00022837"/>
    </source>
</evidence>
<dbReference type="Pfam" id="PF07645">
    <property type="entry name" value="EGF_CA"/>
    <property type="match status" value="1"/>
</dbReference>
<feature type="domain" description="EGF-like" evidence="6">
    <location>
        <begin position="75"/>
        <end position="116"/>
    </location>
</feature>
<proteinExistence type="predicted"/>
<reference evidence="7" key="1">
    <citation type="journal article" date="2014" name="Nat. Commun.">
        <title>The rainbow trout genome provides novel insights into evolution after whole-genome duplication in vertebrates.</title>
        <authorList>
            <person name="Berthelot C."/>
            <person name="Brunet F."/>
            <person name="Chalopin D."/>
            <person name="Juanchich A."/>
            <person name="Bernard M."/>
            <person name="Noel B."/>
            <person name="Bento P."/>
            <person name="Da Silva C."/>
            <person name="Labadie K."/>
            <person name="Alberti A."/>
            <person name="Aury J.M."/>
            <person name="Louis A."/>
            <person name="Dehais P."/>
            <person name="Bardou P."/>
            <person name="Montfort J."/>
            <person name="Klopp C."/>
            <person name="Cabau C."/>
            <person name="Gaspin C."/>
            <person name="Thorgaard G.H."/>
            <person name="Boussaha M."/>
            <person name="Quillet E."/>
            <person name="Guyomard R."/>
            <person name="Galiana D."/>
            <person name="Bobe J."/>
            <person name="Volff J.N."/>
            <person name="Genet C."/>
            <person name="Wincker P."/>
            <person name="Jaillon O."/>
            <person name="Roest Crollius H."/>
            <person name="Guiguen Y."/>
        </authorList>
    </citation>
    <scope>NUCLEOTIDE SEQUENCE [LARGE SCALE GENOMIC DNA]</scope>
</reference>
<dbReference type="SUPFAM" id="SSF58006">
    <property type="entry name" value="Assembly domain of cartilage oligomeric matrix protein"/>
    <property type="match status" value="1"/>
</dbReference>
<dbReference type="Gene3D" id="2.10.25.10">
    <property type="entry name" value="Laminin"/>
    <property type="match status" value="2"/>
</dbReference>
<dbReference type="PROSITE" id="PS50026">
    <property type="entry name" value="EGF_3"/>
    <property type="match status" value="2"/>
</dbReference>
<keyword evidence="4 5" id="KW-1015">Disulfide bond</keyword>
<dbReference type="InterPro" id="IPR018097">
    <property type="entry name" value="EGF_Ca-bd_CS"/>
</dbReference>
<dbReference type="GO" id="GO:0005509">
    <property type="term" value="F:calcium ion binding"/>
    <property type="evidence" value="ECO:0007669"/>
    <property type="project" value="InterPro"/>
</dbReference>
<evidence type="ECO:0000313" key="8">
    <source>
        <dbReference type="Proteomes" id="UP000193380"/>
    </source>
</evidence>
<name>A0A060Z463_ONCMY</name>
<gene>
    <name evidence="7" type="ORF">GSONMT00020886001</name>
</gene>
<dbReference type="InterPro" id="IPR049883">
    <property type="entry name" value="NOTCH1_EGF-like"/>
</dbReference>
<keyword evidence="3" id="KW-0106">Calcium</keyword>
<keyword evidence="1 5" id="KW-0245">EGF-like domain</keyword>
<evidence type="ECO:0000313" key="7">
    <source>
        <dbReference type="EMBL" id="CDQ98873.1"/>
    </source>
</evidence>
<dbReference type="Proteomes" id="UP000193380">
    <property type="component" value="Unassembled WGS sequence"/>
</dbReference>
<evidence type="ECO:0000256" key="2">
    <source>
        <dbReference type="ARBA" id="ARBA00022737"/>
    </source>
</evidence>
<dbReference type="STRING" id="8022.A0A060Z463"/>
<dbReference type="FunFam" id="2.10.25.10:FF:000027">
    <property type="entry name" value="Thrombospondin 3"/>
    <property type="match status" value="1"/>
</dbReference>
<dbReference type="SMART" id="SM00179">
    <property type="entry name" value="EGF_CA"/>
    <property type="match status" value="2"/>
</dbReference>
<dbReference type="Pfam" id="PF11598">
    <property type="entry name" value="COMP"/>
    <property type="match status" value="2"/>
</dbReference>
<comment type="caution">
    <text evidence="5">Lacks conserved residue(s) required for the propagation of feature annotation.</text>
</comment>
<dbReference type="CDD" id="cd00054">
    <property type="entry name" value="EGF_CA"/>
    <property type="match status" value="1"/>
</dbReference>
<dbReference type="SMART" id="SM00181">
    <property type="entry name" value="EGF"/>
    <property type="match status" value="2"/>
</dbReference>
<dbReference type="InterPro" id="IPR046970">
    <property type="entry name" value="TSP/COMP_CC_sf"/>
</dbReference>
<evidence type="ECO:0000256" key="1">
    <source>
        <dbReference type="ARBA" id="ARBA00022536"/>
    </source>
</evidence>
<evidence type="ECO:0000259" key="6">
    <source>
        <dbReference type="PROSITE" id="PS50026"/>
    </source>
</evidence>
<dbReference type="PROSITE" id="PS01187">
    <property type="entry name" value="EGF_CA"/>
    <property type="match status" value="1"/>
</dbReference>
<dbReference type="FunFam" id="2.10.25.10:FF:000025">
    <property type="entry name" value="Thrombospondin 3"/>
    <property type="match status" value="1"/>
</dbReference>
<reference evidence="7" key="2">
    <citation type="submission" date="2014-03" db="EMBL/GenBank/DDBJ databases">
        <authorList>
            <person name="Genoscope - CEA"/>
        </authorList>
    </citation>
    <scope>NUCLEOTIDE SEQUENCE</scope>
</reference>
<dbReference type="PANTHER" id="PTHR10199">
    <property type="entry name" value="THROMBOSPONDIN"/>
    <property type="match status" value="1"/>
</dbReference>
<organism evidence="7 8">
    <name type="scientific">Oncorhynchus mykiss</name>
    <name type="common">Rainbow trout</name>
    <name type="synonym">Salmo gairdneri</name>
    <dbReference type="NCBI Taxonomy" id="8022"/>
    <lineage>
        <taxon>Eukaryota</taxon>
        <taxon>Metazoa</taxon>
        <taxon>Chordata</taxon>
        <taxon>Craniata</taxon>
        <taxon>Vertebrata</taxon>
        <taxon>Euteleostomi</taxon>
        <taxon>Actinopterygii</taxon>
        <taxon>Neopterygii</taxon>
        <taxon>Teleostei</taxon>
        <taxon>Protacanthopterygii</taxon>
        <taxon>Salmoniformes</taxon>
        <taxon>Salmonidae</taxon>
        <taxon>Salmoninae</taxon>
        <taxon>Oncorhynchus</taxon>
    </lineage>
</organism>